<keyword evidence="3" id="KW-1185">Reference proteome</keyword>
<organism evidence="2 3">
    <name type="scientific">Phlebiopsis gigantea (strain 11061_1 CR5-6)</name>
    <name type="common">White-rot fungus</name>
    <name type="synonym">Peniophora gigantea</name>
    <dbReference type="NCBI Taxonomy" id="745531"/>
    <lineage>
        <taxon>Eukaryota</taxon>
        <taxon>Fungi</taxon>
        <taxon>Dikarya</taxon>
        <taxon>Basidiomycota</taxon>
        <taxon>Agaricomycotina</taxon>
        <taxon>Agaricomycetes</taxon>
        <taxon>Polyporales</taxon>
        <taxon>Phanerochaetaceae</taxon>
        <taxon>Phlebiopsis</taxon>
    </lineage>
</organism>
<evidence type="ECO:0008006" key="4">
    <source>
        <dbReference type="Google" id="ProtNLM"/>
    </source>
</evidence>
<dbReference type="AlphaFoldDB" id="A0A0C3SC81"/>
<protein>
    <recommendedName>
        <fullName evidence="4">Arrestin-like N-terminal domain-containing protein</fullName>
    </recommendedName>
</protein>
<dbReference type="STRING" id="745531.A0A0C3SC81"/>
<gene>
    <name evidence="2" type="ORF">PHLGIDRAFT_126910</name>
</gene>
<accession>A0A0C3SC81</accession>
<dbReference type="Proteomes" id="UP000053257">
    <property type="component" value="Unassembled WGS sequence"/>
</dbReference>
<dbReference type="HOGENOM" id="CLU_047582_0_0_1"/>
<evidence type="ECO:0000256" key="1">
    <source>
        <dbReference type="SAM" id="MobiDB-lite"/>
    </source>
</evidence>
<evidence type="ECO:0000313" key="2">
    <source>
        <dbReference type="EMBL" id="KIP08605.1"/>
    </source>
</evidence>
<proteinExistence type="predicted"/>
<dbReference type="EMBL" id="KN840477">
    <property type="protein sequence ID" value="KIP08605.1"/>
    <property type="molecule type" value="Genomic_DNA"/>
</dbReference>
<sequence>MGQVEGKMQLQEIAESGAYEVELLKDTVYEWDAGQNIIHPAQTSFRYNLPIHYTHSPTGEQFRLPPSYYADSMSVPGFRVSIKYAIVMHITVAGNKSNWWRKDTLSVRVPFINRDRSQARLVGPFSPIPIKTETGPQTVFKYIIESKEGISQNIDVELYIPNSQVCSVRGPIPFVVTFFAREEILDKYASFHATSGQPFESSHPIDHSDQSGLTNSRQPQHPSVDSTTLPVRMHLLRKTQVDVCATGHASERSTAIWQNKAIATGVVHTVSREYSYAAWSGMINVPEDVLCGGFSAKGIKVTDSLALSIAHPSALRASYYESFFERVPIRLTSECYESDLSK</sequence>
<reference evidence="2 3" key="1">
    <citation type="journal article" date="2014" name="PLoS Genet.">
        <title>Analysis of the Phlebiopsis gigantea genome, transcriptome and secretome provides insight into its pioneer colonization strategies of wood.</title>
        <authorList>
            <person name="Hori C."/>
            <person name="Ishida T."/>
            <person name="Igarashi K."/>
            <person name="Samejima M."/>
            <person name="Suzuki H."/>
            <person name="Master E."/>
            <person name="Ferreira P."/>
            <person name="Ruiz-Duenas F.J."/>
            <person name="Held B."/>
            <person name="Canessa P."/>
            <person name="Larrondo L.F."/>
            <person name="Schmoll M."/>
            <person name="Druzhinina I.S."/>
            <person name="Kubicek C.P."/>
            <person name="Gaskell J.A."/>
            <person name="Kersten P."/>
            <person name="St John F."/>
            <person name="Glasner J."/>
            <person name="Sabat G."/>
            <person name="Splinter BonDurant S."/>
            <person name="Syed K."/>
            <person name="Yadav J."/>
            <person name="Mgbeahuruike A.C."/>
            <person name="Kovalchuk A."/>
            <person name="Asiegbu F.O."/>
            <person name="Lackner G."/>
            <person name="Hoffmeister D."/>
            <person name="Rencoret J."/>
            <person name="Gutierrez A."/>
            <person name="Sun H."/>
            <person name="Lindquist E."/>
            <person name="Barry K."/>
            <person name="Riley R."/>
            <person name="Grigoriev I.V."/>
            <person name="Henrissat B."/>
            <person name="Kues U."/>
            <person name="Berka R.M."/>
            <person name="Martinez A.T."/>
            <person name="Covert S.F."/>
            <person name="Blanchette R.A."/>
            <person name="Cullen D."/>
        </authorList>
    </citation>
    <scope>NUCLEOTIDE SEQUENCE [LARGE SCALE GENOMIC DNA]</scope>
    <source>
        <strain evidence="2 3">11061_1 CR5-6</strain>
    </source>
</reference>
<dbReference type="OrthoDB" id="3252135at2759"/>
<feature type="region of interest" description="Disordered" evidence="1">
    <location>
        <begin position="198"/>
        <end position="228"/>
    </location>
</feature>
<name>A0A0C3SC81_PHLG1</name>
<evidence type="ECO:0000313" key="3">
    <source>
        <dbReference type="Proteomes" id="UP000053257"/>
    </source>
</evidence>
<feature type="compositionally biased region" description="Polar residues" evidence="1">
    <location>
        <begin position="210"/>
        <end position="228"/>
    </location>
</feature>